<keyword evidence="8" id="KW-1185">Reference proteome</keyword>
<evidence type="ECO:0000313" key="8">
    <source>
        <dbReference type="Proteomes" id="UP001186944"/>
    </source>
</evidence>
<feature type="domain" description="Nucleoporin Nup159/Nup146 N-terminal" evidence="6">
    <location>
        <begin position="81"/>
        <end position="391"/>
    </location>
</feature>
<feature type="compositionally biased region" description="Polar residues" evidence="5">
    <location>
        <begin position="434"/>
        <end position="449"/>
    </location>
</feature>
<evidence type="ECO:0000256" key="5">
    <source>
        <dbReference type="SAM" id="MobiDB-lite"/>
    </source>
</evidence>
<evidence type="ECO:0000259" key="6">
    <source>
        <dbReference type="Pfam" id="PF16755"/>
    </source>
</evidence>
<comment type="caution">
    <text evidence="7">The sequence shown here is derived from an EMBL/GenBank/DDBJ whole genome shotgun (WGS) entry which is preliminary data.</text>
</comment>
<feature type="compositionally biased region" description="Low complexity" evidence="5">
    <location>
        <begin position="1752"/>
        <end position="1775"/>
    </location>
</feature>
<dbReference type="EMBL" id="VSWD01000011">
    <property type="protein sequence ID" value="KAK3087296.1"/>
    <property type="molecule type" value="Genomic_DNA"/>
</dbReference>
<gene>
    <name evidence="7" type="ORF">FSP39_004343</name>
</gene>
<feature type="region of interest" description="Disordered" evidence="5">
    <location>
        <begin position="637"/>
        <end position="682"/>
    </location>
</feature>
<feature type="region of interest" description="Disordered" evidence="5">
    <location>
        <begin position="738"/>
        <end position="843"/>
    </location>
</feature>
<keyword evidence="3" id="KW-0539">Nucleus</keyword>
<feature type="region of interest" description="Disordered" evidence="5">
    <location>
        <begin position="1436"/>
        <end position="1523"/>
    </location>
</feature>
<feature type="compositionally biased region" description="Polar residues" evidence="5">
    <location>
        <begin position="1569"/>
        <end position="1587"/>
    </location>
</feature>
<dbReference type="GO" id="GO:0017056">
    <property type="term" value="F:structural constituent of nuclear pore"/>
    <property type="evidence" value="ECO:0007669"/>
    <property type="project" value="TreeGrafter"/>
</dbReference>
<dbReference type="InterPro" id="IPR026054">
    <property type="entry name" value="Nucleoporin"/>
</dbReference>
<feature type="region of interest" description="Disordered" evidence="5">
    <location>
        <begin position="695"/>
        <end position="724"/>
    </location>
</feature>
<dbReference type="GO" id="GO:0005643">
    <property type="term" value="C:nuclear pore"/>
    <property type="evidence" value="ECO:0007669"/>
    <property type="project" value="UniProtKB-ARBA"/>
</dbReference>
<accession>A0AA89BQA8</accession>
<feature type="compositionally biased region" description="Low complexity" evidence="5">
    <location>
        <begin position="1657"/>
        <end position="1699"/>
    </location>
</feature>
<feature type="compositionally biased region" description="Polar residues" evidence="5">
    <location>
        <begin position="738"/>
        <end position="752"/>
    </location>
</feature>
<feature type="region of interest" description="Disordered" evidence="5">
    <location>
        <begin position="1235"/>
        <end position="1266"/>
    </location>
</feature>
<dbReference type="InterPro" id="IPR001680">
    <property type="entry name" value="WD40_rpt"/>
</dbReference>
<dbReference type="Proteomes" id="UP001186944">
    <property type="component" value="Unassembled WGS sequence"/>
</dbReference>
<keyword evidence="2" id="KW-0813">Transport</keyword>
<reference evidence="7" key="1">
    <citation type="submission" date="2019-08" db="EMBL/GenBank/DDBJ databases">
        <title>The improved chromosome-level genome for the pearl oyster Pinctada fucata martensii using PacBio sequencing and Hi-C.</title>
        <authorList>
            <person name="Zheng Z."/>
        </authorList>
    </citation>
    <scope>NUCLEOTIDE SEQUENCE</scope>
    <source>
        <strain evidence="7">ZZ-2019</strain>
        <tissue evidence="7">Adductor muscle</tissue>
    </source>
</reference>
<feature type="compositionally biased region" description="Polar residues" evidence="5">
    <location>
        <begin position="413"/>
        <end position="426"/>
    </location>
</feature>
<dbReference type="InterPro" id="IPR015943">
    <property type="entry name" value="WD40/YVTN_repeat-like_dom_sf"/>
</dbReference>
<feature type="region of interest" description="Disordered" evidence="5">
    <location>
        <begin position="1631"/>
        <end position="1699"/>
    </location>
</feature>
<feature type="compositionally biased region" description="Low complexity" evidence="5">
    <location>
        <begin position="1436"/>
        <end position="1456"/>
    </location>
</feature>
<dbReference type="GO" id="GO:0006405">
    <property type="term" value="P:RNA export from nucleus"/>
    <property type="evidence" value="ECO:0007669"/>
    <property type="project" value="TreeGrafter"/>
</dbReference>
<feature type="compositionally biased region" description="Polar residues" evidence="5">
    <location>
        <begin position="1549"/>
        <end position="1559"/>
    </location>
</feature>
<protein>
    <recommendedName>
        <fullName evidence="6">Nucleoporin Nup159/Nup146 N-terminal domain-containing protein</fullName>
    </recommendedName>
</protein>
<feature type="compositionally biased region" description="Polar residues" evidence="5">
    <location>
        <begin position="762"/>
        <end position="810"/>
    </location>
</feature>
<feature type="compositionally biased region" description="Low complexity" evidence="5">
    <location>
        <begin position="668"/>
        <end position="682"/>
    </location>
</feature>
<feature type="region of interest" description="Disordered" evidence="5">
    <location>
        <begin position="1392"/>
        <end position="1412"/>
    </location>
</feature>
<evidence type="ECO:0000256" key="4">
    <source>
        <dbReference type="SAM" id="Coils"/>
    </source>
</evidence>
<feature type="region of interest" description="Disordered" evidence="5">
    <location>
        <begin position="1747"/>
        <end position="1776"/>
    </location>
</feature>
<sequence>MADSAPPERDVKDFRFNQLCRVRVSESPGDVIPTSRTSLVAASSKYGFTFIGTPHGIKVLKTADLTAIDNQHAGDRTTAIVEDFPFWTEFQIPFQLSMLALSCDDLILAAVVKENDNEMVHMYDVRGFADKGKVFAPFQKVRLTADVHDFAWNPVQPTMIAYCLESGKIELHEVGDSLRIVATAQNNDGARSVCWSPKGKQLVVGTKNGKLVQYDQALAKKKEWECPNVLVPGSPYEVIGLTWLSTYVFLVAYVSVSGDPSEQPSVVLVTGSKDAAPQYTIFDDPCYGNSDDRQRTFLFKYIQDWEMVVSTSASACETAIIGKHLDNKNELERWNLDDAARAELPLTESYVDTFPMGAAIDFSSQYAIPTGETTTHPPSPILLLLSTDGVLVPYYMMYSHSEAVTLTRPPQPLTSTGARLGGTTQADVRPAGTASGSSFLSQPTNNSPSFQFLKPAGEGGRPIPSTPSMTFSFSSGSSTSTAASNVPAFGSTSISSATGTSATGTFATGTSATGISATGTFATGTTTTGVSAASSVGASTSSAATFSFNKAPSTTSSFGTSSPFGVSTSATGSVFSAKTGLGAPGSSVFGTKTAPTGSSTFGLGTSTAAPAFAGFSFGDKSSGGLGATTFSAISAASTPIPGSESTSKAPDIRPTASVTKPEIGGPGSISSGQTSSSTSSATFGFGKADGTVSSAFGISTRPTQHPASTRVGSDQSLSSKSVQESGQLSAFKGFGTTESTSKLATQGTTTPGVPSLSGLLQKPNTSATSVQPARSSSVSGTQKTVPLQQPSATASGQAQPSVAATGSITQPAGLKRQVDPRPAASQGVVPAQPPASSPANLDDTFTNSIMEEMNHFEKELAEFRLKAKQGVEHIGTEEDMKNLRIQTEEMMKFCTESKNTTKEQNKEISDEKSLCLDLFAMVEECNVRKQCDVDPRYQQLQRSRALDPASSEKLNSLRLQYQVLEQGIRDVNGILDQQWEDHRDRKKSKNRIRTPSTDIIYRAVKNNRNIIQGQRTQLDELESQLKSLRLYNRNSSWQESNSNVSREAELSSLAESLLDNTQGGAHTEPSKADQSTFKVSPKKQAQLRNFLSRRNVPKIRSTKPENLSMSKIASAEKLRQRLSSEVNSQKTSEDVAVQVRPKAKPVPKHSNGLPSANQIRPTGVVMTTRPSMTTTLMGSSSRYPAPGLPQYRAMQPGMQPSISLGTGFGQLSQTKNIGAGKGDTKPVTKIGDFEVEDLTPYSTDYTEDDDDDDDDDDVDDEYGEGFGTEYTFEADDIVNRKKPERKPATISSTPITFAKTSGTNFMLGQGSPGLSRNLFGSNSNLPATVSQAGKTAGISAKPAASGGQSFTFQASTTTTGGFSTTVTKTESIEKPASSGFNFGEISKSTVPKTDVKTEASQGTGTSGFKFGDSTASKGTAGFTFSGAGASTFSFGAKNQPASQSSSAAASGSKPSNDTTTKNSLLAKALIESDDEEPPITGSSTLTAEKSAIGSSGELVKEEKSNISQAGGGEPLSLITGTPKSGNALLSRMLESTDPETEGAGVPSAADSTTSATPGQKSMIPKNLFGGSSATGNDAGTGQVSSSTKQEESADSRPGGFCWVINLMIRNQQLQLALTLFGQKPITGLFGSGASGTQPGASTETASTTAKPGLFGKSDLLSGGSTSGSVSSSSAVPTSLSSEVSSTTPSVFGGSTASSTTSGFSFGKTTSFGGQLSAESTTGKSLFGAQSQPSSTSQAFGIQTTTATTKPLFGGQTSTTTTTPAQTFGSSSTSTSDTPLFGSVATTATSGASLFGGSTSAAAATNATSIFGSSTTTAKSGTPLFGSSTSTATTSATPLFGSSSTSTTGKSLFGVATTTASTPLFGGQTSSSGSAPLFGSQAGTTSAAFGTPSTASAVFGQPSSSSGTSVFGQSSTGFTKPAFGQTAFGQSSSPFGQSTAVSGSSPAFSSTTSGTASPFGGSGSSGFGGSGGGGMFSGLGGQPSADKANTNPFGAVPSFGSSSTSSNLFGSGSSTTFGSVGNGTSTSGGFSGGGFSGGAGSIASTGFGVQKQTSPAFGGSPSFGGNPAFGSSPVFGGQAKFGTAPSLGAGGSTFGSGATFGSPVGGGGTFGSPAGANPGAFSGFASSNSPTFGSLAQNTDVPSFGNIATSGSEGFSGQTGGFGGQSAGGFGAQTSGGAFNSAPAFGGSGGGFGSSPDQALLSLVTEDDLFSIGKQIY</sequence>
<dbReference type="InterPro" id="IPR025574">
    <property type="entry name" value="Nucleoporin_FG_rpt"/>
</dbReference>
<dbReference type="Gene3D" id="2.130.10.10">
    <property type="entry name" value="YVTN repeat-like/Quinoprotein amine dehydrogenase"/>
    <property type="match status" value="1"/>
</dbReference>
<dbReference type="Pfam" id="PF16755">
    <property type="entry name" value="Beta-prop_NUP159_NUP214"/>
    <property type="match status" value="1"/>
</dbReference>
<organism evidence="7 8">
    <name type="scientific">Pinctada imbricata</name>
    <name type="common">Atlantic pearl-oyster</name>
    <name type="synonym">Pinctada martensii</name>
    <dbReference type="NCBI Taxonomy" id="66713"/>
    <lineage>
        <taxon>Eukaryota</taxon>
        <taxon>Metazoa</taxon>
        <taxon>Spiralia</taxon>
        <taxon>Lophotrochozoa</taxon>
        <taxon>Mollusca</taxon>
        <taxon>Bivalvia</taxon>
        <taxon>Autobranchia</taxon>
        <taxon>Pteriomorphia</taxon>
        <taxon>Pterioida</taxon>
        <taxon>Pterioidea</taxon>
        <taxon>Pteriidae</taxon>
        <taxon>Pinctada</taxon>
    </lineage>
</organism>
<dbReference type="SUPFAM" id="SSF117289">
    <property type="entry name" value="Nucleoporin domain"/>
    <property type="match status" value="1"/>
</dbReference>
<evidence type="ECO:0000256" key="3">
    <source>
        <dbReference type="ARBA" id="ARBA00023242"/>
    </source>
</evidence>
<evidence type="ECO:0000313" key="7">
    <source>
        <dbReference type="EMBL" id="KAK3087296.1"/>
    </source>
</evidence>
<comment type="subcellular location">
    <subcellularLocation>
        <location evidence="1">Nucleus</location>
    </subcellularLocation>
</comment>
<dbReference type="SMART" id="SM00320">
    <property type="entry name" value="WD40"/>
    <property type="match status" value="2"/>
</dbReference>
<dbReference type="PANTHER" id="PTHR23193:SF46">
    <property type="entry name" value="NUCLEAR PORE COMPLEX PROTEIN NUP214"/>
    <property type="match status" value="1"/>
</dbReference>
<evidence type="ECO:0000256" key="1">
    <source>
        <dbReference type="ARBA" id="ARBA00004123"/>
    </source>
</evidence>
<feature type="region of interest" description="Disordered" evidence="5">
    <location>
        <begin position="1972"/>
        <end position="1991"/>
    </location>
</feature>
<name>A0AA89BQA8_PINIB</name>
<feature type="coiled-coil region" evidence="4">
    <location>
        <begin position="1004"/>
        <end position="1031"/>
    </location>
</feature>
<dbReference type="GO" id="GO:0008139">
    <property type="term" value="F:nuclear localization sequence binding"/>
    <property type="evidence" value="ECO:0007669"/>
    <property type="project" value="TreeGrafter"/>
</dbReference>
<dbReference type="Pfam" id="PF13634">
    <property type="entry name" value="Nucleoporin_FG"/>
    <property type="match status" value="2"/>
</dbReference>
<feature type="region of interest" description="Disordered" evidence="5">
    <location>
        <begin position="1060"/>
        <end position="1083"/>
    </location>
</feature>
<dbReference type="GO" id="GO:0006606">
    <property type="term" value="P:protein import into nucleus"/>
    <property type="evidence" value="ECO:0007669"/>
    <property type="project" value="TreeGrafter"/>
</dbReference>
<feature type="compositionally biased region" description="Polar residues" evidence="5">
    <location>
        <begin position="1634"/>
        <end position="1649"/>
    </location>
</feature>
<feature type="compositionally biased region" description="Low complexity" evidence="5">
    <location>
        <begin position="1937"/>
        <end position="1958"/>
    </location>
</feature>
<proteinExistence type="predicted"/>
<dbReference type="PANTHER" id="PTHR23193">
    <property type="entry name" value="NUCLEAR PORE COMPLEX PROTEIN NUP"/>
    <property type="match status" value="1"/>
</dbReference>
<keyword evidence="4" id="KW-0175">Coiled coil</keyword>
<feature type="compositionally biased region" description="Acidic residues" evidence="5">
    <location>
        <begin position="1245"/>
        <end position="1263"/>
    </location>
</feature>
<feature type="region of interest" description="Disordered" evidence="5">
    <location>
        <begin position="1536"/>
        <end position="1595"/>
    </location>
</feature>
<feature type="region of interest" description="Disordered" evidence="5">
    <location>
        <begin position="1928"/>
        <end position="1967"/>
    </location>
</feature>
<evidence type="ECO:0000256" key="2">
    <source>
        <dbReference type="ARBA" id="ARBA00022448"/>
    </source>
</evidence>
<feature type="region of interest" description="Disordered" evidence="5">
    <location>
        <begin position="408"/>
        <end position="449"/>
    </location>
</feature>
<dbReference type="InterPro" id="IPR039462">
    <property type="entry name" value="Nup159/Nup146_N"/>
</dbReference>